<evidence type="ECO:0000313" key="1">
    <source>
        <dbReference type="EMBL" id="KZV98589.1"/>
    </source>
</evidence>
<gene>
    <name evidence="1" type="ORF">EXIGLDRAFT_299058</name>
</gene>
<dbReference type="InParanoid" id="A0A166B7I8"/>
<keyword evidence="2" id="KW-1185">Reference proteome</keyword>
<dbReference type="AlphaFoldDB" id="A0A166B7I8"/>
<protein>
    <submittedName>
        <fullName evidence="1">Uncharacterized protein</fullName>
    </submittedName>
</protein>
<name>A0A166B7I8_EXIGL</name>
<accession>A0A166B7I8</accession>
<organism evidence="1 2">
    <name type="scientific">Exidia glandulosa HHB12029</name>
    <dbReference type="NCBI Taxonomy" id="1314781"/>
    <lineage>
        <taxon>Eukaryota</taxon>
        <taxon>Fungi</taxon>
        <taxon>Dikarya</taxon>
        <taxon>Basidiomycota</taxon>
        <taxon>Agaricomycotina</taxon>
        <taxon>Agaricomycetes</taxon>
        <taxon>Auriculariales</taxon>
        <taxon>Exidiaceae</taxon>
        <taxon>Exidia</taxon>
    </lineage>
</organism>
<proteinExistence type="predicted"/>
<dbReference type="EMBL" id="KV425917">
    <property type="protein sequence ID" value="KZV98589.1"/>
    <property type="molecule type" value="Genomic_DNA"/>
</dbReference>
<reference evidence="1 2" key="1">
    <citation type="journal article" date="2016" name="Mol. Biol. Evol.">
        <title>Comparative Genomics of Early-Diverging Mushroom-Forming Fungi Provides Insights into the Origins of Lignocellulose Decay Capabilities.</title>
        <authorList>
            <person name="Nagy L.G."/>
            <person name="Riley R."/>
            <person name="Tritt A."/>
            <person name="Adam C."/>
            <person name="Daum C."/>
            <person name="Floudas D."/>
            <person name="Sun H."/>
            <person name="Yadav J.S."/>
            <person name="Pangilinan J."/>
            <person name="Larsson K.H."/>
            <person name="Matsuura K."/>
            <person name="Barry K."/>
            <person name="Labutti K."/>
            <person name="Kuo R."/>
            <person name="Ohm R.A."/>
            <person name="Bhattacharya S.S."/>
            <person name="Shirouzu T."/>
            <person name="Yoshinaga Y."/>
            <person name="Martin F.M."/>
            <person name="Grigoriev I.V."/>
            <person name="Hibbett D.S."/>
        </authorList>
    </citation>
    <scope>NUCLEOTIDE SEQUENCE [LARGE SCALE GENOMIC DNA]</scope>
    <source>
        <strain evidence="1 2">HHB12029</strain>
    </source>
</reference>
<evidence type="ECO:0000313" key="2">
    <source>
        <dbReference type="Proteomes" id="UP000077266"/>
    </source>
</evidence>
<dbReference type="Proteomes" id="UP000077266">
    <property type="component" value="Unassembled WGS sequence"/>
</dbReference>
<sequence>MPVRSRCLAVRCALNSRCRSRTETFLYAYNLLHPGVLWIRGCHTRRRILITMTLSCRLLRFLPLLRPSFLHFAAQPSVFLLLFFISC</sequence>